<gene>
    <name evidence="6" type="primary">oorD</name>
    <name evidence="6" type="ORF">CQA54_05100</name>
</gene>
<name>A0A3D8IQ12_9HELI</name>
<sequence length="104" mass="11713">MGLKQAPENTPVWIDETRCKACDICVSLCPSGVLGMRKDEHKILGKIISVAHPESCIGCYECELHCPDFAIFVASKDEFKFAKLTPESRERAQRVKDNHFMVVD</sequence>
<feature type="domain" description="4Fe-4S ferredoxin-type" evidence="5">
    <location>
        <begin position="10"/>
        <end position="39"/>
    </location>
</feature>
<dbReference type="PROSITE" id="PS51379">
    <property type="entry name" value="4FE4S_FER_2"/>
    <property type="match status" value="2"/>
</dbReference>
<keyword evidence="2" id="KW-0479">Metal-binding</keyword>
<evidence type="ECO:0000256" key="3">
    <source>
        <dbReference type="ARBA" id="ARBA00023004"/>
    </source>
</evidence>
<keyword evidence="7" id="KW-1185">Reference proteome</keyword>
<dbReference type="OrthoDB" id="9804603at2"/>
<evidence type="ECO:0000256" key="4">
    <source>
        <dbReference type="ARBA" id="ARBA00023014"/>
    </source>
</evidence>
<dbReference type="PANTHER" id="PTHR43687">
    <property type="entry name" value="ADENYLYLSULFATE REDUCTASE, BETA SUBUNIT"/>
    <property type="match status" value="1"/>
</dbReference>
<protein>
    <submittedName>
        <fullName evidence="6">4Fe-4S dicluster domain-containing protein</fullName>
    </submittedName>
</protein>
<dbReference type="PANTHER" id="PTHR43687:SF4">
    <property type="entry name" value="BLR5484 PROTEIN"/>
    <property type="match status" value="1"/>
</dbReference>
<dbReference type="GO" id="GO:0051539">
    <property type="term" value="F:4 iron, 4 sulfur cluster binding"/>
    <property type="evidence" value="ECO:0007669"/>
    <property type="project" value="UniProtKB-KW"/>
</dbReference>
<dbReference type="EMBL" id="NXLT01000003">
    <property type="protein sequence ID" value="RDU67349.1"/>
    <property type="molecule type" value="Genomic_DNA"/>
</dbReference>
<comment type="caution">
    <text evidence="6">The sequence shown here is derived from an EMBL/GenBank/DDBJ whole genome shotgun (WGS) entry which is preliminary data.</text>
</comment>
<keyword evidence="4" id="KW-0411">Iron-sulfur</keyword>
<dbReference type="SUPFAM" id="SSF54862">
    <property type="entry name" value="4Fe-4S ferredoxins"/>
    <property type="match status" value="1"/>
</dbReference>
<dbReference type="Pfam" id="PF12838">
    <property type="entry name" value="Fer4_7"/>
    <property type="match status" value="1"/>
</dbReference>
<dbReference type="AlphaFoldDB" id="A0A3D8IQ12"/>
<evidence type="ECO:0000256" key="1">
    <source>
        <dbReference type="ARBA" id="ARBA00022485"/>
    </source>
</evidence>
<reference evidence="6 7" key="1">
    <citation type="submission" date="2018-04" db="EMBL/GenBank/DDBJ databases">
        <title>Novel Campyloabacter and Helicobacter Species and Strains.</title>
        <authorList>
            <person name="Mannion A.J."/>
            <person name="Shen Z."/>
            <person name="Fox J.G."/>
        </authorList>
    </citation>
    <scope>NUCLEOTIDE SEQUENCE [LARGE SCALE GENOMIC DNA]</scope>
    <source>
        <strain evidence="6 7">MIT 12-6600</strain>
    </source>
</reference>
<dbReference type="GO" id="GO:0046872">
    <property type="term" value="F:metal ion binding"/>
    <property type="evidence" value="ECO:0007669"/>
    <property type="project" value="UniProtKB-KW"/>
</dbReference>
<dbReference type="NCBIfam" id="NF007205">
    <property type="entry name" value="PRK09626.1"/>
    <property type="match status" value="1"/>
</dbReference>
<evidence type="ECO:0000259" key="5">
    <source>
        <dbReference type="PROSITE" id="PS51379"/>
    </source>
</evidence>
<organism evidence="6 7">
    <name type="scientific">Helicobacter equorum</name>
    <dbReference type="NCBI Taxonomy" id="361872"/>
    <lineage>
        <taxon>Bacteria</taxon>
        <taxon>Pseudomonadati</taxon>
        <taxon>Campylobacterota</taxon>
        <taxon>Epsilonproteobacteria</taxon>
        <taxon>Campylobacterales</taxon>
        <taxon>Helicobacteraceae</taxon>
        <taxon>Helicobacter</taxon>
    </lineage>
</organism>
<dbReference type="InterPro" id="IPR050572">
    <property type="entry name" value="Fe-S_Ferredoxin"/>
</dbReference>
<dbReference type="Gene3D" id="3.30.70.20">
    <property type="match status" value="1"/>
</dbReference>
<proteinExistence type="predicted"/>
<dbReference type="Proteomes" id="UP000256514">
    <property type="component" value="Unassembled WGS sequence"/>
</dbReference>
<evidence type="ECO:0000313" key="7">
    <source>
        <dbReference type="Proteomes" id="UP000256514"/>
    </source>
</evidence>
<dbReference type="InterPro" id="IPR017900">
    <property type="entry name" value="4Fe4S_Fe_S_CS"/>
</dbReference>
<accession>A0A3D8IQ12</accession>
<feature type="domain" description="4Fe-4S ferredoxin-type" evidence="5">
    <location>
        <begin position="46"/>
        <end position="76"/>
    </location>
</feature>
<dbReference type="PROSITE" id="PS00198">
    <property type="entry name" value="4FE4S_FER_1"/>
    <property type="match status" value="2"/>
</dbReference>
<evidence type="ECO:0000256" key="2">
    <source>
        <dbReference type="ARBA" id="ARBA00022723"/>
    </source>
</evidence>
<dbReference type="RefSeq" id="WP_095627721.1">
    <property type="nucleotide sequence ID" value="NZ_FZPO01000013.1"/>
</dbReference>
<evidence type="ECO:0000313" key="6">
    <source>
        <dbReference type="EMBL" id="RDU67349.1"/>
    </source>
</evidence>
<keyword evidence="1" id="KW-0004">4Fe-4S</keyword>
<keyword evidence="3" id="KW-0408">Iron</keyword>
<dbReference type="InterPro" id="IPR017896">
    <property type="entry name" value="4Fe4S_Fe-S-bd"/>
</dbReference>